<protein>
    <recommendedName>
        <fullName evidence="4">Zf-HC2 domain-containing protein</fullName>
    </recommendedName>
</protein>
<reference evidence="2 3" key="1">
    <citation type="submission" date="2019-05" db="EMBL/GenBank/DDBJ databases">
        <title>Streptomyces sp. NEAU-C151, a novel actinomycete isolated from soil.</title>
        <authorList>
            <person name="Han L."/>
            <person name="Jiang H."/>
        </authorList>
    </citation>
    <scope>NUCLEOTIDE SEQUENCE [LARGE SCALE GENOMIC DNA]</scope>
    <source>
        <strain evidence="2 3">NEAU-C151</strain>
    </source>
</reference>
<keyword evidence="1" id="KW-0472">Membrane</keyword>
<evidence type="ECO:0000256" key="1">
    <source>
        <dbReference type="SAM" id="Phobius"/>
    </source>
</evidence>
<sequence>RLGPVAAPGAVGAAWVALLVAAERATAGSSGISGASAPSGSTLAPFTAEGQVVAAVVAALAVGLLCLVRDRFDFSSDHRSAA</sequence>
<evidence type="ECO:0000313" key="3">
    <source>
        <dbReference type="Proteomes" id="UP000305906"/>
    </source>
</evidence>
<gene>
    <name evidence="2" type="ORF">FE633_45725</name>
</gene>
<proteinExistence type="predicted"/>
<dbReference type="Proteomes" id="UP000305906">
    <property type="component" value="Unassembled WGS sequence"/>
</dbReference>
<accession>A0A5R9FBT8</accession>
<comment type="caution">
    <text evidence="2">The sequence shown here is derived from an EMBL/GenBank/DDBJ whole genome shotgun (WGS) entry which is preliminary data.</text>
</comment>
<name>A0A5R9FBT8_9ACTN</name>
<feature type="non-terminal residue" evidence="2">
    <location>
        <position position="1"/>
    </location>
</feature>
<evidence type="ECO:0008006" key="4">
    <source>
        <dbReference type="Google" id="ProtNLM"/>
    </source>
</evidence>
<feature type="transmembrane region" description="Helical" evidence="1">
    <location>
        <begin position="50"/>
        <end position="68"/>
    </location>
</feature>
<organism evidence="2 3">
    <name type="scientific">Streptomyces montanus</name>
    <dbReference type="NCBI Taxonomy" id="2580423"/>
    <lineage>
        <taxon>Bacteria</taxon>
        <taxon>Bacillati</taxon>
        <taxon>Actinomycetota</taxon>
        <taxon>Actinomycetes</taxon>
        <taxon>Kitasatosporales</taxon>
        <taxon>Streptomycetaceae</taxon>
        <taxon>Streptomyces</taxon>
    </lineage>
</organism>
<keyword evidence="1" id="KW-0812">Transmembrane</keyword>
<dbReference type="AlphaFoldDB" id="A0A5R9FBT8"/>
<dbReference type="EMBL" id="VBZC01000115">
    <property type="protein sequence ID" value="TLS39670.1"/>
    <property type="molecule type" value="Genomic_DNA"/>
</dbReference>
<keyword evidence="3" id="KW-1185">Reference proteome</keyword>
<evidence type="ECO:0000313" key="2">
    <source>
        <dbReference type="EMBL" id="TLS39670.1"/>
    </source>
</evidence>
<keyword evidence="1" id="KW-1133">Transmembrane helix</keyword>